<keyword evidence="9" id="KW-1185">Reference proteome</keyword>
<feature type="compositionally biased region" description="Basic and acidic residues" evidence="5">
    <location>
        <begin position="255"/>
        <end position="267"/>
    </location>
</feature>
<feature type="compositionally biased region" description="Low complexity" evidence="5">
    <location>
        <begin position="441"/>
        <end position="456"/>
    </location>
</feature>
<sequence>MAAAQRSTHTWTTRPTGARNLHLLFALLALLGLLTTATTAVDPCRADFVYPTRGLKFYHLENLNVQYQSNFTNPVLTCLCGDPGGEGIGGTEQLRFENVSPFNGSLLIPLSFETQNRAGDTCWFRLAQTTRDCGANSDTFLALGYARPANDPLTTTTTTTTTPTAATTSGLPSPTTASPPAKSTDLPTTAPTLGIGVAEENSRGGGTSLGLGARVGLGIGIAFTAIVVGGMAAFLHFRRRKRQDAALAGAIIDHDRRHGRKGPEKSLTRIPSSSVTSGQSEEPLYPIQPVFDGFPGSMGYDDVRSLESRSISHSETTHSPTLSHNGAYWSSDRSTGIGRSTGRDELTAARLNSQPIIESYGPNPVTPTLTPRPSSRVDLNVRAVADSTISLDALPDMPSIMPDYINYRIPPPRQAPEPSPEPSPPRKPAAPIVVSYGPNRVTPTPDVSSPTVPPDDTIFRRNQDQNQPQPHPPHSYPAASSYALAHDHPGERQRQYSWDAGDEMMPSSQGPLPPYASTADFYAMEKGAIRKLTEPEAHELPPTKDGFYHYQSDVVEYELPGAAPQHEPQLPYHPYKNFIAAGPSGGGNGWRDIDEQKFLLSDLLSDVEMAKLRSLKAKQKAEREQAKAEAEARGEVYDPAAGEGEGEGKGKGVETTR</sequence>
<feature type="chain" id="PRO_5042001142" evidence="7">
    <location>
        <begin position="41"/>
        <end position="657"/>
    </location>
</feature>
<evidence type="ECO:0000256" key="3">
    <source>
        <dbReference type="ARBA" id="ARBA00022989"/>
    </source>
</evidence>
<feature type="region of interest" description="Disordered" evidence="5">
    <location>
        <begin position="255"/>
        <end position="286"/>
    </location>
</feature>
<comment type="caution">
    <text evidence="8">The sequence shown here is derived from an EMBL/GenBank/DDBJ whole genome shotgun (WGS) entry which is preliminary data.</text>
</comment>
<evidence type="ECO:0000256" key="4">
    <source>
        <dbReference type="ARBA" id="ARBA00023136"/>
    </source>
</evidence>
<evidence type="ECO:0000256" key="5">
    <source>
        <dbReference type="SAM" id="MobiDB-lite"/>
    </source>
</evidence>
<dbReference type="AlphaFoldDB" id="A0AAE0X1N6"/>
<keyword evidence="7" id="KW-0732">Signal</keyword>
<reference evidence="8" key="2">
    <citation type="submission" date="2023-06" db="EMBL/GenBank/DDBJ databases">
        <authorList>
            <consortium name="Lawrence Berkeley National Laboratory"/>
            <person name="Haridas S."/>
            <person name="Hensen N."/>
            <person name="Bonometti L."/>
            <person name="Westerberg I."/>
            <person name="Brannstrom I.O."/>
            <person name="Guillou S."/>
            <person name="Cros-Aarteil S."/>
            <person name="Calhoun S."/>
            <person name="Kuo A."/>
            <person name="Mondo S."/>
            <person name="Pangilinan J."/>
            <person name="Riley R."/>
            <person name="Labutti K."/>
            <person name="Andreopoulos B."/>
            <person name="Lipzen A."/>
            <person name="Chen C."/>
            <person name="Yanf M."/>
            <person name="Daum C."/>
            <person name="Ng V."/>
            <person name="Clum A."/>
            <person name="Steindorff A."/>
            <person name="Ohm R."/>
            <person name="Martin F."/>
            <person name="Silar P."/>
            <person name="Natvig D."/>
            <person name="Lalanne C."/>
            <person name="Gautier V."/>
            <person name="Ament-Velasquez S.L."/>
            <person name="Kruys A."/>
            <person name="Hutchinson M.I."/>
            <person name="Powell A.J."/>
            <person name="Barry K."/>
            <person name="Miller A.N."/>
            <person name="Grigoriev I.V."/>
            <person name="Debuchy R."/>
            <person name="Gladieux P."/>
            <person name="Thoren M.H."/>
            <person name="Johannesson H."/>
        </authorList>
    </citation>
    <scope>NUCLEOTIDE SEQUENCE</scope>
    <source>
        <strain evidence="8">CBS 314.62</strain>
    </source>
</reference>
<dbReference type="EMBL" id="JAULSO010000005">
    <property type="protein sequence ID" value="KAK3682751.1"/>
    <property type="molecule type" value="Genomic_DNA"/>
</dbReference>
<accession>A0AAE0X1N6</accession>
<evidence type="ECO:0000256" key="1">
    <source>
        <dbReference type="ARBA" id="ARBA00004167"/>
    </source>
</evidence>
<feature type="region of interest" description="Disordered" evidence="5">
    <location>
        <begin position="405"/>
        <end position="481"/>
    </location>
</feature>
<dbReference type="GO" id="GO:0016020">
    <property type="term" value="C:membrane"/>
    <property type="evidence" value="ECO:0007669"/>
    <property type="project" value="UniProtKB-SubCell"/>
</dbReference>
<feature type="region of interest" description="Disordered" evidence="5">
    <location>
        <begin position="151"/>
        <end position="204"/>
    </location>
</feature>
<organism evidence="8 9">
    <name type="scientific">Podospora appendiculata</name>
    <dbReference type="NCBI Taxonomy" id="314037"/>
    <lineage>
        <taxon>Eukaryota</taxon>
        <taxon>Fungi</taxon>
        <taxon>Dikarya</taxon>
        <taxon>Ascomycota</taxon>
        <taxon>Pezizomycotina</taxon>
        <taxon>Sordariomycetes</taxon>
        <taxon>Sordariomycetidae</taxon>
        <taxon>Sordariales</taxon>
        <taxon>Podosporaceae</taxon>
        <taxon>Podospora</taxon>
    </lineage>
</organism>
<feature type="transmembrane region" description="Helical" evidence="6">
    <location>
        <begin position="215"/>
        <end position="237"/>
    </location>
</feature>
<evidence type="ECO:0000256" key="2">
    <source>
        <dbReference type="ARBA" id="ARBA00022692"/>
    </source>
</evidence>
<evidence type="ECO:0000313" key="8">
    <source>
        <dbReference type="EMBL" id="KAK3682751.1"/>
    </source>
</evidence>
<keyword evidence="4 6" id="KW-0472">Membrane</keyword>
<dbReference type="Proteomes" id="UP001270362">
    <property type="component" value="Unassembled WGS sequence"/>
</dbReference>
<feature type="region of interest" description="Disordered" evidence="5">
    <location>
        <begin position="308"/>
        <end position="374"/>
    </location>
</feature>
<feature type="compositionally biased region" description="Low complexity" evidence="5">
    <location>
        <begin position="152"/>
        <end position="184"/>
    </location>
</feature>
<reference evidence="8" key="1">
    <citation type="journal article" date="2023" name="Mol. Phylogenet. Evol.">
        <title>Genome-scale phylogeny and comparative genomics of the fungal order Sordariales.</title>
        <authorList>
            <person name="Hensen N."/>
            <person name="Bonometti L."/>
            <person name="Westerberg I."/>
            <person name="Brannstrom I.O."/>
            <person name="Guillou S."/>
            <person name="Cros-Aarteil S."/>
            <person name="Calhoun S."/>
            <person name="Haridas S."/>
            <person name="Kuo A."/>
            <person name="Mondo S."/>
            <person name="Pangilinan J."/>
            <person name="Riley R."/>
            <person name="LaButti K."/>
            <person name="Andreopoulos B."/>
            <person name="Lipzen A."/>
            <person name="Chen C."/>
            <person name="Yan M."/>
            <person name="Daum C."/>
            <person name="Ng V."/>
            <person name="Clum A."/>
            <person name="Steindorff A."/>
            <person name="Ohm R.A."/>
            <person name="Martin F."/>
            <person name="Silar P."/>
            <person name="Natvig D.O."/>
            <person name="Lalanne C."/>
            <person name="Gautier V."/>
            <person name="Ament-Velasquez S.L."/>
            <person name="Kruys A."/>
            <person name="Hutchinson M.I."/>
            <person name="Powell A.J."/>
            <person name="Barry K."/>
            <person name="Miller A.N."/>
            <person name="Grigoriev I.V."/>
            <person name="Debuchy R."/>
            <person name="Gladieux P."/>
            <person name="Hiltunen Thoren M."/>
            <person name="Johannesson H."/>
        </authorList>
    </citation>
    <scope>NUCLEOTIDE SEQUENCE</scope>
    <source>
        <strain evidence="8">CBS 314.62</strain>
    </source>
</reference>
<evidence type="ECO:0000256" key="7">
    <source>
        <dbReference type="SAM" id="SignalP"/>
    </source>
</evidence>
<dbReference type="GO" id="GO:0071944">
    <property type="term" value="C:cell periphery"/>
    <property type="evidence" value="ECO:0007669"/>
    <property type="project" value="UniProtKB-ARBA"/>
</dbReference>
<protein>
    <submittedName>
        <fullName evidence="8">Uncharacterized protein</fullName>
    </submittedName>
</protein>
<dbReference type="PANTHER" id="PTHR15549:SF6">
    <property type="entry name" value="MID2 DOMAIN-CONTAINING PROTEIN"/>
    <property type="match status" value="1"/>
</dbReference>
<feature type="signal peptide" evidence="7">
    <location>
        <begin position="1"/>
        <end position="40"/>
    </location>
</feature>
<feature type="compositionally biased region" description="Basic and acidic residues" evidence="5">
    <location>
        <begin position="646"/>
        <end position="657"/>
    </location>
</feature>
<evidence type="ECO:0000313" key="9">
    <source>
        <dbReference type="Proteomes" id="UP001270362"/>
    </source>
</evidence>
<gene>
    <name evidence="8" type="ORF">B0T22DRAFT_444923</name>
</gene>
<feature type="compositionally biased region" description="Polar residues" evidence="5">
    <location>
        <begin position="269"/>
        <end position="280"/>
    </location>
</feature>
<evidence type="ECO:0000256" key="6">
    <source>
        <dbReference type="SAM" id="Phobius"/>
    </source>
</evidence>
<feature type="compositionally biased region" description="Basic and acidic residues" evidence="5">
    <location>
        <begin position="619"/>
        <end position="636"/>
    </location>
</feature>
<dbReference type="InterPro" id="IPR051694">
    <property type="entry name" value="Immunoregulatory_rcpt-like"/>
</dbReference>
<feature type="region of interest" description="Disordered" evidence="5">
    <location>
        <begin position="615"/>
        <end position="657"/>
    </location>
</feature>
<name>A0AAE0X1N6_9PEZI</name>
<dbReference type="PANTHER" id="PTHR15549">
    <property type="entry name" value="PAIRED IMMUNOGLOBULIN-LIKE TYPE 2 RECEPTOR"/>
    <property type="match status" value="1"/>
</dbReference>
<keyword evidence="3 6" id="KW-1133">Transmembrane helix</keyword>
<proteinExistence type="predicted"/>
<feature type="compositionally biased region" description="Pro residues" evidence="5">
    <location>
        <begin position="409"/>
        <end position="428"/>
    </location>
</feature>
<comment type="subcellular location">
    <subcellularLocation>
        <location evidence="1">Membrane</location>
        <topology evidence="1">Single-pass membrane protein</topology>
    </subcellularLocation>
</comment>
<keyword evidence="2 6" id="KW-0812">Transmembrane</keyword>